<dbReference type="CDD" id="cd05233">
    <property type="entry name" value="SDR_c"/>
    <property type="match status" value="1"/>
</dbReference>
<gene>
    <name evidence="5" type="primary">ptlF</name>
    <name evidence="5" type="ORF">CODIS_34140</name>
</gene>
<evidence type="ECO:0000256" key="2">
    <source>
        <dbReference type="ARBA" id="ARBA00022857"/>
    </source>
</evidence>
<dbReference type="EC" id="1.1.1.340" evidence="5"/>
<dbReference type="Proteomes" id="UP000094769">
    <property type="component" value="Unassembled WGS sequence"/>
</dbReference>
<dbReference type="PANTHER" id="PTHR43391">
    <property type="entry name" value="RETINOL DEHYDROGENASE-RELATED"/>
    <property type="match status" value="1"/>
</dbReference>
<evidence type="ECO:0000313" key="6">
    <source>
        <dbReference type="Proteomes" id="UP000094769"/>
    </source>
</evidence>
<dbReference type="OrthoDB" id="9810734at2"/>
<dbReference type="Pfam" id="PF00106">
    <property type="entry name" value="adh_short"/>
    <property type="match status" value="1"/>
</dbReference>
<dbReference type="InterPro" id="IPR002347">
    <property type="entry name" value="SDR_fam"/>
</dbReference>
<dbReference type="PRINTS" id="PR00080">
    <property type="entry name" value="SDRFAMILY"/>
</dbReference>
<evidence type="ECO:0000313" key="5">
    <source>
        <dbReference type="EMBL" id="ODJ86355.1"/>
    </source>
</evidence>
<dbReference type="EMBL" id="MARB01000023">
    <property type="protein sequence ID" value="ODJ86355.1"/>
    <property type="molecule type" value="Genomic_DNA"/>
</dbReference>
<dbReference type="GO" id="GO:0016491">
    <property type="term" value="F:oxidoreductase activity"/>
    <property type="evidence" value="ECO:0007669"/>
    <property type="project" value="UniProtKB-KW"/>
</dbReference>
<dbReference type="PRINTS" id="PR00081">
    <property type="entry name" value="GDHRDH"/>
</dbReference>
<evidence type="ECO:0000256" key="3">
    <source>
        <dbReference type="ARBA" id="ARBA00023002"/>
    </source>
</evidence>
<dbReference type="InterPro" id="IPR036291">
    <property type="entry name" value="NAD(P)-bd_dom_sf"/>
</dbReference>
<keyword evidence="3 5" id="KW-0560">Oxidoreductase</keyword>
<comment type="similarity">
    <text evidence="1 4">Belongs to the short-chain dehydrogenases/reductases (SDR) family.</text>
</comment>
<organism evidence="5 6">
    <name type="scientific">Candidatus Thiodiazotropha endolucinida</name>
    <dbReference type="NCBI Taxonomy" id="1655433"/>
    <lineage>
        <taxon>Bacteria</taxon>
        <taxon>Pseudomonadati</taxon>
        <taxon>Pseudomonadota</taxon>
        <taxon>Gammaproteobacteria</taxon>
        <taxon>Chromatiales</taxon>
        <taxon>Sedimenticolaceae</taxon>
        <taxon>Candidatus Thiodiazotropha</taxon>
    </lineage>
</organism>
<protein>
    <submittedName>
        <fullName evidence="5">1-deoxy-11-beta-hydroxypentalenate dehydrogenase</fullName>
        <ecNumber evidence="5">1.1.1.340</ecNumber>
    </submittedName>
</protein>
<name>A0A7Z0VIR8_9GAMM</name>
<dbReference type="PANTHER" id="PTHR43391:SF14">
    <property type="entry name" value="DEHYDROGENASE_REDUCTASE SDR FAMILY PROTEIN 7-LIKE"/>
    <property type="match status" value="1"/>
</dbReference>
<keyword evidence="6" id="KW-1185">Reference proteome</keyword>
<evidence type="ECO:0000256" key="4">
    <source>
        <dbReference type="RuleBase" id="RU000363"/>
    </source>
</evidence>
<evidence type="ECO:0000256" key="1">
    <source>
        <dbReference type="ARBA" id="ARBA00006484"/>
    </source>
</evidence>
<sequence>MKDFKDKVVVITGGATGIGFAFAKAFGAGGAKIVIGALHENRLQEAIDKLAELGIEAKYTICDVTQPEQVEALADFSWNAFGHVDVIVNNAGTMLPPMPVIDTPLESVQSIFNVNFYGVWHGSSIFGKRLTEQGTPAAIYNIGSENSLFHGVPMGAAYVATKHAVLALTESLREEVPDFIEVGLVCPGFVRSELGPPEAMTMAMDTDRFVSIAMEQIKAGEFYIVSHAYNIERINARHDEIVKAYATYAPRYEGDDEFDVRSLMGRMQEAVDNA</sequence>
<dbReference type="Gene3D" id="3.40.50.720">
    <property type="entry name" value="NAD(P)-binding Rossmann-like Domain"/>
    <property type="match status" value="1"/>
</dbReference>
<proteinExistence type="inferred from homology"/>
<comment type="caution">
    <text evidence="5">The sequence shown here is derived from an EMBL/GenBank/DDBJ whole genome shotgun (WGS) entry which is preliminary data.</text>
</comment>
<dbReference type="RefSeq" id="WP_069127155.1">
    <property type="nucleotide sequence ID" value="NZ_MARB01000023.1"/>
</dbReference>
<reference evidence="5 6" key="1">
    <citation type="submission" date="2016-06" db="EMBL/GenBank/DDBJ databases">
        <title>Genome sequence of endosymbiont of Candidatus Endolucinida thiodiazotropha.</title>
        <authorList>
            <person name="Poehlein A."/>
            <person name="Koenig S."/>
            <person name="Heiden S.E."/>
            <person name="Thuermer A."/>
            <person name="Voget S."/>
            <person name="Daniel R."/>
            <person name="Markert S."/>
            <person name="Gros O."/>
            <person name="Schweder T."/>
        </authorList>
    </citation>
    <scope>NUCLEOTIDE SEQUENCE [LARGE SCALE GENOMIC DNA]</scope>
    <source>
        <strain evidence="5 6">COS</strain>
    </source>
</reference>
<dbReference type="AlphaFoldDB" id="A0A7Z0VIR8"/>
<keyword evidence="2" id="KW-0521">NADP</keyword>
<dbReference type="SUPFAM" id="SSF51735">
    <property type="entry name" value="NAD(P)-binding Rossmann-fold domains"/>
    <property type="match status" value="1"/>
</dbReference>
<accession>A0A7Z0VIR8</accession>